<feature type="compositionally biased region" description="Basic residues" evidence="1">
    <location>
        <begin position="380"/>
        <end position="392"/>
    </location>
</feature>
<feature type="region of interest" description="Disordered" evidence="1">
    <location>
        <begin position="211"/>
        <end position="392"/>
    </location>
</feature>
<dbReference type="AlphaFoldDB" id="A0A5C3DRS5"/>
<feature type="compositionally biased region" description="Basic and acidic residues" evidence="1">
    <location>
        <begin position="223"/>
        <end position="249"/>
    </location>
</feature>
<feature type="region of interest" description="Disordered" evidence="1">
    <location>
        <begin position="70"/>
        <end position="94"/>
    </location>
</feature>
<dbReference type="Proteomes" id="UP000324022">
    <property type="component" value="Unassembled WGS sequence"/>
</dbReference>
<organism evidence="3 4">
    <name type="scientific">Ustilago trichophora</name>
    <dbReference type="NCBI Taxonomy" id="86804"/>
    <lineage>
        <taxon>Eukaryota</taxon>
        <taxon>Fungi</taxon>
        <taxon>Dikarya</taxon>
        <taxon>Basidiomycota</taxon>
        <taxon>Ustilaginomycotina</taxon>
        <taxon>Ustilaginomycetes</taxon>
        <taxon>Ustilaginales</taxon>
        <taxon>Ustilaginaceae</taxon>
        <taxon>Ustilago</taxon>
    </lineage>
</organism>
<dbReference type="OrthoDB" id="2553448at2759"/>
<evidence type="ECO:0000313" key="3">
    <source>
        <dbReference type="EMBL" id="SPO21134.1"/>
    </source>
</evidence>
<accession>A0A5C3DRS5</accession>
<feature type="signal peptide" evidence="2">
    <location>
        <begin position="1"/>
        <end position="21"/>
    </location>
</feature>
<proteinExistence type="predicted"/>
<evidence type="ECO:0008006" key="5">
    <source>
        <dbReference type="Google" id="ProtNLM"/>
    </source>
</evidence>
<reference evidence="3 4" key="1">
    <citation type="submission" date="2018-03" db="EMBL/GenBank/DDBJ databases">
        <authorList>
            <person name="Guldener U."/>
        </authorList>
    </citation>
    <scope>NUCLEOTIDE SEQUENCE [LARGE SCALE GENOMIC DNA]</scope>
    <source>
        <strain evidence="3 4">NBRC100155</strain>
    </source>
</reference>
<name>A0A5C3DRS5_9BASI</name>
<sequence length="392" mass="42553">MSRLSSVLSLFVLLSSSRVMSYMLSPIDGQADIGAYHVQPGRCADVEKHLGRKVYEKFFLSSPFQTSFTPLGPESYDPNPPRNPGTHPDVNGAGSGIEAMDATSLCSFNPELTEGYGGGFDKMKLYLVYSRCIYGTEQMRVLCGSTDGKGRPDKIVNLVQAGCPTGTKCKNLCATMRDPSLTSQYAAPQVQLAQCMELDYWQKLTDMYKPKVPVQPGSPTSKAEGDRSEPKVVDKAPKEPTTDQMRPDQDGTIPGKVLNPGTGANQPSNPPEDPNTQHGPKASTPPKPEAASPNSVPQPQNPPHTTGHLVFAGGFSAFSLYGQPQPAQPEPQPAQPEPEPEPEPKQPEQAQPDKLPPQKAPTDMGFRKRHLQKDGSLSLSHHRHRHGRSARL</sequence>
<evidence type="ECO:0000256" key="2">
    <source>
        <dbReference type="SAM" id="SignalP"/>
    </source>
</evidence>
<evidence type="ECO:0000313" key="4">
    <source>
        <dbReference type="Proteomes" id="UP000324022"/>
    </source>
</evidence>
<feature type="compositionally biased region" description="Pro residues" evidence="1">
    <location>
        <begin position="326"/>
        <end position="337"/>
    </location>
</feature>
<protein>
    <recommendedName>
        <fullName evidence="5">Sporozoite surface protein 2</fullName>
    </recommendedName>
</protein>
<evidence type="ECO:0000256" key="1">
    <source>
        <dbReference type="SAM" id="MobiDB-lite"/>
    </source>
</evidence>
<keyword evidence="2" id="KW-0732">Signal</keyword>
<gene>
    <name evidence="3" type="ORF">UTRI_00611</name>
</gene>
<keyword evidence="4" id="KW-1185">Reference proteome</keyword>
<dbReference type="EMBL" id="OOIN01000002">
    <property type="protein sequence ID" value="SPO21134.1"/>
    <property type="molecule type" value="Genomic_DNA"/>
</dbReference>
<feature type="chain" id="PRO_5022987349" description="Sporozoite surface protein 2" evidence="2">
    <location>
        <begin position="22"/>
        <end position="392"/>
    </location>
</feature>